<accession>A0A8S3SDP0</accession>
<dbReference type="PANTHER" id="PTHR14700:SF0">
    <property type="entry name" value="PENTATRICOPEPTIDE REPEAT-CONTAINING PROTEIN 2, MITOCHONDRIAL"/>
    <property type="match status" value="1"/>
</dbReference>
<dbReference type="InterPro" id="IPR034629">
    <property type="entry name" value="PTCD2"/>
</dbReference>
<dbReference type="GO" id="GO:0007005">
    <property type="term" value="P:mitochondrion organization"/>
    <property type="evidence" value="ECO:0007669"/>
    <property type="project" value="TreeGrafter"/>
</dbReference>
<protein>
    <submittedName>
        <fullName evidence="1">Uncharacterized protein</fullName>
    </submittedName>
</protein>
<evidence type="ECO:0000313" key="2">
    <source>
        <dbReference type="Proteomes" id="UP000683360"/>
    </source>
</evidence>
<dbReference type="OrthoDB" id="6073372at2759"/>
<dbReference type="GO" id="GO:0005739">
    <property type="term" value="C:mitochondrion"/>
    <property type="evidence" value="ECO:0007669"/>
    <property type="project" value="InterPro"/>
</dbReference>
<keyword evidence="2" id="KW-1185">Reference proteome</keyword>
<dbReference type="EMBL" id="CAJPWZ010001640">
    <property type="protein sequence ID" value="CAG2219743.1"/>
    <property type="molecule type" value="Genomic_DNA"/>
</dbReference>
<sequence length="203" mass="22867">MSLADITGKLLISAGSVTRLNTQEALEKAVEIIRDKYLQDITVTPPKARAFAAALALRQDDPNLALNILQLGSESHSINNINSAIRVMALAKLDKVHEAFQMLDSFHNQIGHEGETFKKPIRIYPECLNALNDMVKRNSDPEILEKFTEMKYNLREAGLINCVTLFKKLSHTLYSNPPNICKCELNEYFTSDRCTPVHKIKVL</sequence>
<gene>
    <name evidence="1" type="ORF">MEDL_33240</name>
</gene>
<dbReference type="GO" id="GO:0050684">
    <property type="term" value="P:regulation of mRNA processing"/>
    <property type="evidence" value="ECO:0007669"/>
    <property type="project" value="InterPro"/>
</dbReference>
<reference evidence="1" key="1">
    <citation type="submission" date="2021-03" db="EMBL/GenBank/DDBJ databases">
        <authorList>
            <person name="Bekaert M."/>
        </authorList>
    </citation>
    <scope>NUCLEOTIDE SEQUENCE</scope>
</reference>
<name>A0A8S3SDP0_MYTED</name>
<comment type="caution">
    <text evidence="1">The sequence shown here is derived from an EMBL/GenBank/DDBJ whole genome shotgun (WGS) entry which is preliminary data.</text>
</comment>
<dbReference type="Proteomes" id="UP000683360">
    <property type="component" value="Unassembled WGS sequence"/>
</dbReference>
<dbReference type="GO" id="GO:0003723">
    <property type="term" value="F:RNA binding"/>
    <property type="evidence" value="ECO:0007669"/>
    <property type="project" value="TreeGrafter"/>
</dbReference>
<evidence type="ECO:0000313" key="1">
    <source>
        <dbReference type="EMBL" id="CAG2219743.1"/>
    </source>
</evidence>
<dbReference type="PANTHER" id="PTHR14700">
    <property type="entry name" value="PENTATRICOPEPTIDE REPEAT-CONTAINING PROTEIN 2, MITOCHONDRIAL"/>
    <property type="match status" value="1"/>
</dbReference>
<dbReference type="AlphaFoldDB" id="A0A8S3SDP0"/>
<organism evidence="1 2">
    <name type="scientific">Mytilus edulis</name>
    <name type="common">Blue mussel</name>
    <dbReference type="NCBI Taxonomy" id="6550"/>
    <lineage>
        <taxon>Eukaryota</taxon>
        <taxon>Metazoa</taxon>
        <taxon>Spiralia</taxon>
        <taxon>Lophotrochozoa</taxon>
        <taxon>Mollusca</taxon>
        <taxon>Bivalvia</taxon>
        <taxon>Autobranchia</taxon>
        <taxon>Pteriomorphia</taxon>
        <taxon>Mytilida</taxon>
        <taxon>Mytiloidea</taxon>
        <taxon>Mytilidae</taxon>
        <taxon>Mytilinae</taxon>
        <taxon>Mytilus</taxon>
    </lineage>
</organism>
<proteinExistence type="predicted"/>